<dbReference type="SUPFAM" id="SSF49785">
    <property type="entry name" value="Galactose-binding domain-like"/>
    <property type="match status" value="1"/>
</dbReference>
<gene>
    <name evidence="3" type="ORF">GGR93_002319</name>
</gene>
<evidence type="ECO:0000256" key="1">
    <source>
        <dbReference type="ARBA" id="ARBA00022801"/>
    </source>
</evidence>
<evidence type="ECO:0000313" key="3">
    <source>
        <dbReference type="EMBL" id="MBB4174546.1"/>
    </source>
</evidence>
<evidence type="ECO:0000313" key="4">
    <source>
        <dbReference type="Proteomes" id="UP000565745"/>
    </source>
</evidence>
<dbReference type="SMART" id="SM00939">
    <property type="entry name" value="PepX_C"/>
    <property type="match status" value="1"/>
</dbReference>
<dbReference type="Proteomes" id="UP000565745">
    <property type="component" value="Unassembled WGS sequence"/>
</dbReference>
<dbReference type="InterPro" id="IPR005674">
    <property type="entry name" value="CocE/Ser_esterase"/>
</dbReference>
<dbReference type="NCBIfam" id="TIGR00976">
    <property type="entry name" value="CocE_NonD"/>
    <property type="match status" value="1"/>
</dbReference>
<dbReference type="InterPro" id="IPR029058">
    <property type="entry name" value="AB_hydrolase_fold"/>
</dbReference>
<dbReference type="GO" id="GO:0008239">
    <property type="term" value="F:dipeptidyl-peptidase activity"/>
    <property type="evidence" value="ECO:0007669"/>
    <property type="project" value="InterPro"/>
</dbReference>
<protein>
    <recommendedName>
        <fullName evidence="2">Xaa-Pro dipeptidyl-peptidase C-terminal domain-containing protein</fullName>
    </recommendedName>
</protein>
<keyword evidence="4" id="KW-1185">Reference proteome</keyword>
<dbReference type="AlphaFoldDB" id="A0A7W6MAN9"/>
<dbReference type="Pfam" id="PF02129">
    <property type="entry name" value="Peptidase_S15"/>
    <property type="match status" value="1"/>
</dbReference>
<dbReference type="InterPro" id="IPR050585">
    <property type="entry name" value="Xaa-Pro_dipeptidyl-ppase/CocE"/>
</dbReference>
<proteinExistence type="predicted"/>
<sequence>MTIFDDLRSIRVMKMPQNSLREIAETADMGIVLSDGCRLSARVWMPEDAKDEPVPVILEYLPYRKRDGTCARDALTHPWFAARGYACVRVDMRGNGDSQGVMEDEYTPQEQADCIEVINWLAAQDWCSGTVGMMGISWGGFNGLQVAALAPDPLKAVITLCSTVDRFADDIHYKGGCLLNENLGWGATMWSFSSKAPDPALRPDDWREMWLERLEAEPFLPSVWLRHQSRDAYWQHGSVIEDYSAIKAKVLAIGGWGDAYKNTVPQLVNALPDAKGIVGPWVHKYPHFAVPEPRIGFLQEALRWWDRWLKGIDTGVENDPDYRAYLMDGVRPAAWYTERPGRWIAEQTGTTSHLTSQRLHLTDDGLRDSVGTLTATVSSPAHTGADAGEYCAIWLGPELPGDQRQDDALSTTFDSAPLTEDMDIVGAPKLTLTLASDQPQAQIAVRLNHVHPDGATTRITYGVLNLSHRDSAANPAPLIPDQAFDVTFNLDHIAYRVPAGHRLRVSISDAYWPLIWPSPGRTALSLTAGHIDIPQRPSGDSDEHTFAPPTAADPWQTEELRPENHIRRREMDMVSGITTLVIEDDFGKIRDIDHGLIAGSVAREEWAIHPDDPLSAKGSCHWTDELERDDIQLRTEATCEMTSDATHFYLTARIEAYENGKLIYERDVKDSIPRNHM</sequence>
<dbReference type="Gene3D" id="1.10.3020.10">
    <property type="entry name" value="alpha-amino acid ester hydrolase ( Helical cap domain)"/>
    <property type="match status" value="1"/>
</dbReference>
<name>A0A7W6MAN9_9RHOB</name>
<dbReference type="InterPro" id="IPR000383">
    <property type="entry name" value="Xaa-Pro-like_dom"/>
</dbReference>
<accession>A0A7W6MAN9</accession>
<feature type="domain" description="Xaa-Pro dipeptidyl-peptidase C-terminal" evidence="2">
    <location>
        <begin position="302"/>
        <end position="544"/>
    </location>
</feature>
<dbReference type="Gene3D" id="3.40.50.1820">
    <property type="entry name" value="alpha/beta hydrolase"/>
    <property type="match status" value="1"/>
</dbReference>
<dbReference type="InterPro" id="IPR008979">
    <property type="entry name" value="Galactose-bd-like_sf"/>
</dbReference>
<evidence type="ECO:0000259" key="2">
    <source>
        <dbReference type="SMART" id="SM00939"/>
    </source>
</evidence>
<comment type="caution">
    <text evidence="3">The sequence shown here is derived from an EMBL/GenBank/DDBJ whole genome shotgun (WGS) entry which is preliminary data.</text>
</comment>
<dbReference type="SUPFAM" id="SSF53474">
    <property type="entry name" value="alpha/beta-Hydrolases"/>
    <property type="match status" value="1"/>
</dbReference>
<dbReference type="PANTHER" id="PTHR43056">
    <property type="entry name" value="PEPTIDASE S9 PROLYL OLIGOPEPTIDASE"/>
    <property type="match status" value="1"/>
</dbReference>
<keyword evidence="1" id="KW-0378">Hydrolase</keyword>
<dbReference type="InterPro" id="IPR013736">
    <property type="entry name" value="Xaa-Pro_dipept_C"/>
</dbReference>
<dbReference type="Gene3D" id="2.60.120.260">
    <property type="entry name" value="Galactose-binding domain-like"/>
    <property type="match status" value="1"/>
</dbReference>
<dbReference type="Pfam" id="PF08530">
    <property type="entry name" value="PepX_C"/>
    <property type="match status" value="1"/>
</dbReference>
<reference evidence="3 4" key="1">
    <citation type="submission" date="2020-08" db="EMBL/GenBank/DDBJ databases">
        <title>Genomic Encyclopedia of Type Strains, Phase IV (KMG-IV): sequencing the most valuable type-strain genomes for metagenomic binning, comparative biology and taxonomic classification.</title>
        <authorList>
            <person name="Goeker M."/>
        </authorList>
    </citation>
    <scope>NUCLEOTIDE SEQUENCE [LARGE SCALE GENOMIC DNA]</scope>
    <source>
        <strain evidence="3 4">DSM 101015</strain>
    </source>
</reference>
<dbReference type="PANTHER" id="PTHR43056:SF10">
    <property type="entry name" value="COCE_NOND FAMILY, PUTATIVE (AFU_ORTHOLOGUE AFUA_7G00600)-RELATED"/>
    <property type="match status" value="1"/>
</dbReference>
<dbReference type="EMBL" id="JACIFU010000002">
    <property type="protein sequence ID" value="MBB4174546.1"/>
    <property type="molecule type" value="Genomic_DNA"/>
</dbReference>
<organism evidence="3 4">
    <name type="scientific">Sulfitobacter noctilucicola</name>
    <dbReference type="NCBI Taxonomy" id="1342301"/>
    <lineage>
        <taxon>Bacteria</taxon>
        <taxon>Pseudomonadati</taxon>
        <taxon>Pseudomonadota</taxon>
        <taxon>Alphaproteobacteria</taxon>
        <taxon>Rhodobacterales</taxon>
        <taxon>Roseobacteraceae</taxon>
        <taxon>Sulfitobacter</taxon>
    </lineage>
</organism>